<dbReference type="PANTHER" id="PTHR39217:SF1">
    <property type="entry name" value="GLUTATHIONE SYNTHETASE"/>
    <property type="match status" value="1"/>
</dbReference>
<proteinExistence type="predicted"/>
<dbReference type="PANTHER" id="PTHR39217">
    <property type="match status" value="1"/>
</dbReference>
<organism evidence="1 2">
    <name type="scientific">Hyphobacterium lacteum</name>
    <dbReference type="NCBI Taxonomy" id="3116575"/>
    <lineage>
        <taxon>Bacteria</taxon>
        <taxon>Pseudomonadati</taxon>
        <taxon>Pseudomonadota</taxon>
        <taxon>Alphaproteobacteria</taxon>
        <taxon>Maricaulales</taxon>
        <taxon>Maricaulaceae</taxon>
        <taxon>Hyphobacterium</taxon>
    </lineage>
</organism>
<dbReference type="EMBL" id="JAZDRP010000005">
    <property type="protein sequence ID" value="MEE2526644.1"/>
    <property type="molecule type" value="Genomic_DNA"/>
</dbReference>
<protein>
    <recommendedName>
        <fullName evidence="3">ATP-grasp domain-containing protein</fullName>
    </recommendedName>
</protein>
<gene>
    <name evidence="1" type="ORF">V0U79_09715</name>
</gene>
<sequence length="300" mass="33265">MRRIAFLTATCMIESHPDAREDAWEHTLEFAALQPACKARMIELEECVWDDPDFDPGDYEAVIIGTCWDYMQKPEAFIETLSRISTRVPLLNPLETVVWNADKSYLRDLADQGVPTIPTVWAEAATGEAISAAFDALEADDVVIKPRIGASAWRQARLKRGEAMPPADQLPPGACLIQPFLKAAESEGELTLLFFDRIFSHGLVKRPKPGDYRTQSMYGAKEERADPPNDALDVAQAALAAVDGPLLYARVDMMRGADGGWNVMELELIEPYLYPEQGEFLGAYFAAALDRLLAKTRLAS</sequence>
<accession>A0ABU7LST3</accession>
<dbReference type="InterPro" id="IPR053191">
    <property type="entry name" value="DcsG_Biosynth_Enzyme"/>
</dbReference>
<evidence type="ECO:0000313" key="2">
    <source>
        <dbReference type="Proteomes" id="UP001354971"/>
    </source>
</evidence>
<evidence type="ECO:0000313" key="1">
    <source>
        <dbReference type="EMBL" id="MEE2526644.1"/>
    </source>
</evidence>
<dbReference type="Proteomes" id="UP001354971">
    <property type="component" value="Unassembled WGS sequence"/>
</dbReference>
<name>A0ABU7LST3_9PROT</name>
<dbReference type="SUPFAM" id="SSF56059">
    <property type="entry name" value="Glutathione synthetase ATP-binding domain-like"/>
    <property type="match status" value="1"/>
</dbReference>
<comment type="caution">
    <text evidence="1">The sequence shown here is derived from an EMBL/GenBank/DDBJ whole genome shotgun (WGS) entry which is preliminary data.</text>
</comment>
<reference evidence="1 2" key="1">
    <citation type="submission" date="2024-01" db="EMBL/GenBank/DDBJ databases">
        <title>Hyphobacterium bacterium isolated from marine sediment.</title>
        <authorList>
            <person name="Zhao S."/>
        </authorList>
    </citation>
    <scope>NUCLEOTIDE SEQUENCE [LARGE SCALE GENOMIC DNA]</scope>
    <source>
        <strain evidence="2">HN65</strain>
    </source>
</reference>
<keyword evidence="2" id="KW-1185">Reference proteome</keyword>
<dbReference type="RefSeq" id="WP_330199306.1">
    <property type="nucleotide sequence ID" value="NZ_JAZDRP010000005.1"/>
</dbReference>
<evidence type="ECO:0008006" key="3">
    <source>
        <dbReference type="Google" id="ProtNLM"/>
    </source>
</evidence>